<gene>
    <name evidence="1" type="ORF">A8926_1166</name>
</gene>
<sequence>MTCRARGARDLVAGAPRRSRIAAGGVLGYAVSENGRWAGVPGSAEGEIRCRNGRFVLRWTEKSLRRKEPVTLRLGDPMPETRPGLVLHLAGVGQPLHIALAPAEAEALRDVLADLMANGQTKSLATADGGRFAVNFAHVATAHVETTRSDTNAYGAPARGTGFRN</sequence>
<protein>
    <submittedName>
        <fullName evidence="1">Uncharacterized protein</fullName>
    </submittedName>
</protein>
<accession>A0A2N3XSH4</accession>
<reference evidence="1" key="1">
    <citation type="submission" date="2017-12" db="EMBL/GenBank/DDBJ databases">
        <title>Sequencing the genomes of 1000 Actinobacteria strains.</title>
        <authorList>
            <person name="Klenk H.-P."/>
        </authorList>
    </citation>
    <scope>NUCLEOTIDE SEQUENCE [LARGE SCALE GENOMIC DNA]</scope>
    <source>
        <strain evidence="1">DSM 44228</strain>
    </source>
</reference>
<comment type="caution">
    <text evidence="1">The sequence shown here is derived from an EMBL/GenBank/DDBJ whole genome shotgun (WGS) entry which is preliminary data.</text>
</comment>
<name>A0A2N3XSH4_SACSN</name>
<keyword evidence="2" id="KW-1185">Reference proteome</keyword>
<dbReference type="Proteomes" id="UP000233786">
    <property type="component" value="Unassembled WGS sequence"/>
</dbReference>
<proteinExistence type="predicted"/>
<dbReference type="EMBL" id="PJNB01000001">
    <property type="protein sequence ID" value="PKW13625.1"/>
    <property type="molecule type" value="Genomic_DNA"/>
</dbReference>
<dbReference type="AlphaFoldDB" id="A0A2N3XSH4"/>
<evidence type="ECO:0000313" key="1">
    <source>
        <dbReference type="EMBL" id="PKW13625.1"/>
    </source>
</evidence>
<organism evidence="1 2">
    <name type="scientific">Saccharopolyspora spinosa</name>
    <dbReference type="NCBI Taxonomy" id="60894"/>
    <lineage>
        <taxon>Bacteria</taxon>
        <taxon>Bacillati</taxon>
        <taxon>Actinomycetota</taxon>
        <taxon>Actinomycetes</taxon>
        <taxon>Pseudonocardiales</taxon>
        <taxon>Pseudonocardiaceae</taxon>
        <taxon>Saccharopolyspora</taxon>
    </lineage>
</organism>
<evidence type="ECO:0000313" key="2">
    <source>
        <dbReference type="Proteomes" id="UP000233786"/>
    </source>
</evidence>
<dbReference type="STRING" id="994479.GCA_000194155_06554"/>